<evidence type="ECO:0008006" key="4">
    <source>
        <dbReference type="Google" id="ProtNLM"/>
    </source>
</evidence>
<feature type="chain" id="PRO_5004061835" description="C-type lysozyme inhibitor domain-containing protein" evidence="1">
    <location>
        <begin position="28"/>
        <end position="117"/>
    </location>
</feature>
<dbReference type="GeneID" id="301818388"/>
<accession>M4ZA70</accession>
<evidence type="ECO:0000256" key="1">
    <source>
        <dbReference type="SAM" id="SignalP"/>
    </source>
</evidence>
<dbReference type="HOGENOM" id="CLU_159759_0_0_5"/>
<sequence>MKIKQLMMVGVTLMASAIGGFAGQARAHELILPGAAFSIACDNGGSYVLQSRPVLAPGDIVTARLFLNPRHAIPVRLIPMGNGYRYAGRGVWLDGINDQALLYLSKYQPIPCVVSRI</sequence>
<dbReference type="RefSeq" id="WP_015667680.1">
    <property type="nucleotide sequence ID" value="NC_020453.1"/>
</dbReference>
<gene>
    <name evidence="2" type="ORF">S58_46060</name>
</gene>
<feature type="signal peptide" evidence="1">
    <location>
        <begin position="1"/>
        <end position="27"/>
    </location>
</feature>
<proteinExistence type="predicted"/>
<dbReference type="KEGG" id="aol:S58_46060"/>
<dbReference type="Proteomes" id="UP000011841">
    <property type="component" value="Chromosome"/>
</dbReference>
<keyword evidence="1" id="KW-0732">Signal</keyword>
<dbReference type="eggNOG" id="ENOG5032I66">
    <property type="taxonomic scope" value="Bacteria"/>
</dbReference>
<protein>
    <recommendedName>
        <fullName evidence="4">C-type lysozyme inhibitor domain-containing protein</fullName>
    </recommendedName>
</protein>
<organism evidence="2 3">
    <name type="scientific">Bradyrhizobium oligotrophicum S58</name>
    <dbReference type="NCBI Taxonomy" id="1245469"/>
    <lineage>
        <taxon>Bacteria</taxon>
        <taxon>Pseudomonadati</taxon>
        <taxon>Pseudomonadota</taxon>
        <taxon>Alphaproteobacteria</taxon>
        <taxon>Hyphomicrobiales</taxon>
        <taxon>Nitrobacteraceae</taxon>
        <taxon>Bradyrhizobium</taxon>
    </lineage>
</organism>
<evidence type="ECO:0000313" key="2">
    <source>
        <dbReference type="EMBL" id="BAM90589.1"/>
    </source>
</evidence>
<keyword evidence="3" id="KW-1185">Reference proteome</keyword>
<dbReference type="EMBL" id="AP012603">
    <property type="protein sequence ID" value="BAM90589.1"/>
    <property type="molecule type" value="Genomic_DNA"/>
</dbReference>
<dbReference type="PATRIC" id="fig|1245469.3.peg.4713"/>
<reference evidence="2 3" key="1">
    <citation type="journal article" date="2013" name="Appl. Environ. Microbiol.">
        <title>Genome analysis suggests that the soil oligotrophic bacterium Agromonas oligotrophica (Bradyrhizobium oligotrophicum) is a nitrogen-fixing symbiont of Aeschynomene indica.</title>
        <authorList>
            <person name="Okubo T."/>
            <person name="Fukushima S."/>
            <person name="Itakura M."/>
            <person name="Oshima K."/>
            <person name="Longtonglang A."/>
            <person name="Teaumroong N."/>
            <person name="Mitsui H."/>
            <person name="Hattori M."/>
            <person name="Hattori R."/>
            <person name="Hattori T."/>
            <person name="Minamisawa K."/>
        </authorList>
    </citation>
    <scope>NUCLEOTIDE SEQUENCE [LARGE SCALE GENOMIC DNA]</scope>
    <source>
        <strain evidence="2 3">S58</strain>
    </source>
</reference>
<dbReference type="AlphaFoldDB" id="M4ZA70"/>
<name>M4ZA70_9BRAD</name>
<evidence type="ECO:0000313" key="3">
    <source>
        <dbReference type="Proteomes" id="UP000011841"/>
    </source>
</evidence>